<dbReference type="CDD" id="cd00739">
    <property type="entry name" value="DHPS"/>
    <property type="match status" value="1"/>
</dbReference>
<evidence type="ECO:0000259" key="10">
    <source>
        <dbReference type="PROSITE" id="PS50972"/>
    </source>
</evidence>
<dbReference type="RefSeq" id="WP_115467641.1">
    <property type="nucleotide sequence ID" value="NZ_QKRA01000003.1"/>
</dbReference>
<evidence type="ECO:0000256" key="1">
    <source>
        <dbReference type="ARBA" id="ARBA00000012"/>
    </source>
</evidence>
<dbReference type="GO" id="GO:0046656">
    <property type="term" value="P:folic acid biosynthetic process"/>
    <property type="evidence" value="ECO:0007669"/>
    <property type="project" value="UniProtKB-KW"/>
</dbReference>
<keyword evidence="6 9" id="KW-0479">Metal-binding</keyword>
<gene>
    <name evidence="11" type="primary">folP</name>
    <name evidence="11" type="ORF">DN730_08210</name>
</gene>
<dbReference type="InterPro" id="IPR006390">
    <property type="entry name" value="DHP_synth_dom"/>
</dbReference>
<dbReference type="PANTHER" id="PTHR20941">
    <property type="entry name" value="FOLATE SYNTHESIS PROTEINS"/>
    <property type="match status" value="1"/>
</dbReference>
<feature type="domain" description="Pterin-binding" evidence="10">
    <location>
        <begin position="16"/>
        <end position="268"/>
    </location>
</feature>
<dbReference type="PANTHER" id="PTHR20941:SF1">
    <property type="entry name" value="FOLIC ACID SYNTHESIS PROTEIN FOL1"/>
    <property type="match status" value="1"/>
</dbReference>
<dbReference type="NCBIfam" id="TIGR01496">
    <property type="entry name" value="DHPS"/>
    <property type="match status" value="1"/>
</dbReference>
<evidence type="ECO:0000256" key="5">
    <source>
        <dbReference type="ARBA" id="ARBA00022679"/>
    </source>
</evidence>
<evidence type="ECO:0000256" key="7">
    <source>
        <dbReference type="ARBA" id="ARBA00022842"/>
    </source>
</evidence>
<comment type="function">
    <text evidence="9">Catalyzes the condensation of para-aminobenzoate (pABA) with 6-hydroxymethyl-7,8-dihydropterin diphosphate (DHPt-PP) to form 7,8-dihydropteroate (H2Pte), the immediate precursor of folate derivatives.</text>
</comment>
<dbReference type="GO" id="GO:0005829">
    <property type="term" value="C:cytosol"/>
    <property type="evidence" value="ECO:0007669"/>
    <property type="project" value="TreeGrafter"/>
</dbReference>
<dbReference type="Pfam" id="PF00809">
    <property type="entry name" value="Pterin_bind"/>
    <property type="match status" value="1"/>
</dbReference>
<dbReference type="InterPro" id="IPR011005">
    <property type="entry name" value="Dihydropteroate_synth-like_sf"/>
</dbReference>
<keyword evidence="5 9" id="KW-0808">Transferase</keyword>
<dbReference type="GO" id="GO:0046654">
    <property type="term" value="P:tetrahydrofolate biosynthetic process"/>
    <property type="evidence" value="ECO:0007669"/>
    <property type="project" value="UniProtKB-UniPathway"/>
</dbReference>
<evidence type="ECO:0000313" key="12">
    <source>
        <dbReference type="Proteomes" id="UP000254326"/>
    </source>
</evidence>
<dbReference type="AlphaFoldDB" id="A0A370U9F1"/>
<name>A0A370U9F1_9GAMM</name>
<dbReference type="InterPro" id="IPR045031">
    <property type="entry name" value="DHP_synth-like"/>
</dbReference>
<keyword evidence="7 9" id="KW-0460">Magnesium</keyword>
<comment type="pathway">
    <text evidence="3 9">Cofactor biosynthesis; tetrahydrofolate biosynthesis; 7,8-dihydrofolate from 2-amino-4-hydroxy-6-hydroxymethyl-7,8-dihydropteridine diphosphate and 4-aminobenzoate: step 1/2.</text>
</comment>
<dbReference type="EMBL" id="QKRA01000003">
    <property type="protein sequence ID" value="RDL44378.1"/>
    <property type="molecule type" value="Genomic_DNA"/>
</dbReference>
<comment type="similarity">
    <text evidence="9">Belongs to the DHPS family.</text>
</comment>
<dbReference type="GO" id="GO:0004156">
    <property type="term" value="F:dihydropteroate synthase activity"/>
    <property type="evidence" value="ECO:0007669"/>
    <property type="project" value="UniProtKB-EC"/>
</dbReference>
<dbReference type="SUPFAM" id="SSF51717">
    <property type="entry name" value="Dihydropteroate synthetase-like"/>
    <property type="match status" value="1"/>
</dbReference>
<dbReference type="UniPathway" id="UPA00077">
    <property type="reaction ID" value="UER00156"/>
</dbReference>
<dbReference type="PROSITE" id="PS00792">
    <property type="entry name" value="DHPS_1"/>
    <property type="match status" value="1"/>
</dbReference>
<evidence type="ECO:0000313" key="11">
    <source>
        <dbReference type="EMBL" id="RDL44378.1"/>
    </source>
</evidence>
<organism evidence="11 12">
    <name type="scientific">Marinomonas piezotolerans</name>
    <dbReference type="NCBI Taxonomy" id="2213058"/>
    <lineage>
        <taxon>Bacteria</taxon>
        <taxon>Pseudomonadati</taxon>
        <taxon>Pseudomonadota</taxon>
        <taxon>Gammaproteobacteria</taxon>
        <taxon>Oceanospirillales</taxon>
        <taxon>Oceanospirillaceae</taxon>
        <taxon>Marinomonas</taxon>
    </lineage>
</organism>
<dbReference type="PROSITE" id="PS50972">
    <property type="entry name" value="PTERIN_BINDING"/>
    <property type="match status" value="1"/>
</dbReference>
<keyword evidence="8 9" id="KW-0289">Folate biosynthesis</keyword>
<evidence type="ECO:0000256" key="2">
    <source>
        <dbReference type="ARBA" id="ARBA00001946"/>
    </source>
</evidence>
<keyword evidence="12" id="KW-1185">Reference proteome</keyword>
<dbReference type="Proteomes" id="UP000254326">
    <property type="component" value="Unassembled WGS sequence"/>
</dbReference>
<dbReference type="Gene3D" id="3.20.20.20">
    <property type="entry name" value="Dihydropteroate synthase-like"/>
    <property type="match status" value="1"/>
</dbReference>
<dbReference type="InterPro" id="IPR000489">
    <property type="entry name" value="Pterin-binding_dom"/>
</dbReference>
<dbReference type="OrthoDB" id="9811744at2"/>
<evidence type="ECO:0000256" key="3">
    <source>
        <dbReference type="ARBA" id="ARBA00004763"/>
    </source>
</evidence>
<comment type="cofactor">
    <cofactor evidence="2 9">
        <name>Mg(2+)</name>
        <dbReference type="ChEBI" id="CHEBI:18420"/>
    </cofactor>
</comment>
<sequence>MSVMKFGDKSLDLSLPRVMGILNVTPDSFSDGGKHNTLDAALRQTEQMLNDGASFIDIGGESTRPGAVSVGEQEELDRVLPVVEAIAKRFDTVISVDTSTPLLMLEAQRLGAGLINDVRALERDGAVEAAVKTGLPVCLMHMRGTPQDMQNAPIYDELIADVERYLLDRVAVVEAAGIKREQIMLDPGIGFGKTLHHNASLLKQTGRFVDLGFEMLIGVSRKTMIGEILDASVEERLSGTMGANASAYLKGARIFRVHDVRPHVEMLKVMHHIEES</sequence>
<proteinExistence type="inferred from homology"/>
<reference evidence="11 12" key="1">
    <citation type="submission" date="2018-06" db="EMBL/GenBank/DDBJ databases">
        <title>Marinomonas sp. YLB-05 draft genome sequence.</title>
        <authorList>
            <person name="Yu L."/>
            <person name="Tang X."/>
        </authorList>
    </citation>
    <scope>NUCLEOTIDE SEQUENCE [LARGE SCALE GENOMIC DNA]</scope>
    <source>
        <strain evidence="11 12">YLB-05</strain>
    </source>
</reference>
<evidence type="ECO:0000256" key="6">
    <source>
        <dbReference type="ARBA" id="ARBA00022723"/>
    </source>
</evidence>
<protein>
    <recommendedName>
        <fullName evidence="4 9">Dihydropteroate synthase</fullName>
        <shortName evidence="9">DHPS</shortName>
        <ecNumber evidence="4 9">2.5.1.15</ecNumber>
    </recommendedName>
    <alternativeName>
        <fullName evidence="9">Dihydropteroate pyrophosphorylase</fullName>
    </alternativeName>
</protein>
<evidence type="ECO:0000256" key="4">
    <source>
        <dbReference type="ARBA" id="ARBA00012458"/>
    </source>
</evidence>
<evidence type="ECO:0000256" key="9">
    <source>
        <dbReference type="RuleBase" id="RU361205"/>
    </source>
</evidence>
<accession>A0A370U9F1</accession>
<comment type="caution">
    <text evidence="11">The sequence shown here is derived from an EMBL/GenBank/DDBJ whole genome shotgun (WGS) entry which is preliminary data.</text>
</comment>
<comment type="catalytic activity">
    <reaction evidence="1">
        <text>(7,8-dihydropterin-6-yl)methyl diphosphate + 4-aminobenzoate = 7,8-dihydropteroate + diphosphate</text>
        <dbReference type="Rhea" id="RHEA:19949"/>
        <dbReference type="ChEBI" id="CHEBI:17836"/>
        <dbReference type="ChEBI" id="CHEBI:17839"/>
        <dbReference type="ChEBI" id="CHEBI:33019"/>
        <dbReference type="ChEBI" id="CHEBI:72950"/>
        <dbReference type="EC" id="2.5.1.15"/>
    </reaction>
</comment>
<dbReference type="EC" id="2.5.1.15" evidence="4 9"/>
<dbReference type="GO" id="GO:0046872">
    <property type="term" value="F:metal ion binding"/>
    <property type="evidence" value="ECO:0007669"/>
    <property type="project" value="UniProtKB-KW"/>
</dbReference>
<evidence type="ECO:0000256" key="8">
    <source>
        <dbReference type="ARBA" id="ARBA00022909"/>
    </source>
</evidence>